<dbReference type="PROSITE" id="PS51257">
    <property type="entry name" value="PROKAR_LIPOPROTEIN"/>
    <property type="match status" value="1"/>
</dbReference>
<reference evidence="2 3" key="1">
    <citation type="journal article" date="2024" name="Int. J. Syst. Evol. Microbiol.">
        <title>Lacrimispora brassicae sp. nov. isolated from fermented cabbage, and proposal of Clostridium indicum Gundawar et al. 2019 and Clostridium methoxybenzovorans Mechichi et al. 1999 as heterotypic synonyms of Lacrimispora amygdalina (Parshina et al. 2003) Haas and Blanchard 2020 and Lacrimispora indolis (McClung and McCoy 1957) Haas and Blanchard 2020, respectively.</title>
        <authorList>
            <person name="Kobayashi H."/>
            <person name="Tanizawa Y."/>
            <person name="Sakamoto M."/>
            <person name="Ohkuma M."/>
            <person name="Tohno M."/>
        </authorList>
    </citation>
    <scope>NUCLEOTIDE SEQUENCE [LARGE SCALE GENOMIC DNA]</scope>
    <source>
        <strain evidence="2 3">DSM 12857</strain>
    </source>
</reference>
<protein>
    <recommendedName>
        <fullName evidence="4">Lipoprotein</fullName>
    </recommendedName>
</protein>
<accession>A0ABQ5M965</accession>
<dbReference type="Proteomes" id="UP001419084">
    <property type="component" value="Unassembled WGS sequence"/>
</dbReference>
<feature type="chain" id="PRO_5047008287" description="Lipoprotein" evidence="1">
    <location>
        <begin position="20"/>
        <end position="74"/>
    </location>
</feature>
<organism evidence="2 3">
    <name type="scientific">Lacrimispora amygdalina</name>
    <dbReference type="NCBI Taxonomy" id="253257"/>
    <lineage>
        <taxon>Bacteria</taxon>
        <taxon>Bacillati</taxon>
        <taxon>Bacillota</taxon>
        <taxon>Clostridia</taxon>
        <taxon>Lachnospirales</taxon>
        <taxon>Lachnospiraceae</taxon>
        <taxon>Lacrimispora</taxon>
    </lineage>
</organism>
<sequence length="74" mass="8533">MYKKSAVFSFIFICCVMISGCQKMDFTEVTTNTNEYASSNNNVETKNQDSIWLFIEMANNYPLPISHKMTMMAK</sequence>
<evidence type="ECO:0000256" key="1">
    <source>
        <dbReference type="SAM" id="SignalP"/>
    </source>
</evidence>
<evidence type="ECO:0000313" key="3">
    <source>
        <dbReference type="Proteomes" id="UP001419084"/>
    </source>
</evidence>
<feature type="signal peptide" evidence="1">
    <location>
        <begin position="1"/>
        <end position="19"/>
    </location>
</feature>
<dbReference type="EMBL" id="BRPJ01000073">
    <property type="protein sequence ID" value="GLB31454.1"/>
    <property type="molecule type" value="Genomic_DNA"/>
</dbReference>
<comment type="caution">
    <text evidence="2">The sequence shown here is derived from an EMBL/GenBank/DDBJ whole genome shotgun (WGS) entry which is preliminary data.</text>
</comment>
<name>A0ABQ5M965_9FIRM</name>
<evidence type="ECO:0000313" key="2">
    <source>
        <dbReference type="EMBL" id="GLB31454.1"/>
    </source>
</evidence>
<keyword evidence="1" id="KW-0732">Signal</keyword>
<keyword evidence="3" id="KW-1185">Reference proteome</keyword>
<gene>
    <name evidence="2" type="ORF">LAD12857_33770</name>
</gene>
<evidence type="ECO:0008006" key="4">
    <source>
        <dbReference type="Google" id="ProtNLM"/>
    </source>
</evidence>
<proteinExistence type="predicted"/>